<accession>A0A9X2IBZ6</accession>
<dbReference type="GO" id="GO:0003735">
    <property type="term" value="F:structural constituent of ribosome"/>
    <property type="evidence" value="ECO:0007669"/>
    <property type="project" value="InterPro"/>
</dbReference>
<dbReference type="InterPro" id="IPR021131">
    <property type="entry name" value="Ribosomal_uL15/eL18"/>
</dbReference>
<keyword evidence="4" id="KW-0694">RNA-binding</keyword>
<feature type="region of interest" description="Disordered" evidence="6">
    <location>
        <begin position="1"/>
        <end position="49"/>
    </location>
</feature>
<dbReference type="GO" id="GO:0019843">
    <property type="term" value="F:rRNA binding"/>
    <property type="evidence" value="ECO:0007669"/>
    <property type="project" value="UniProtKB-UniRule"/>
</dbReference>
<organism evidence="8 9">
    <name type="scientific">Legionella maioricensis</name>
    <dbReference type="NCBI Taxonomy" id="2896528"/>
    <lineage>
        <taxon>Bacteria</taxon>
        <taxon>Pseudomonadati</taxon>
        <taxon>Pseudomonadota</taxon>
        <taxon>Gammaproteobacteria</taxon>
        <taxon>Legionellales</taxon>
        <taxon>Legionellaceae</taxon>
        <taxon>Legionella</taxon>
    </lineage>
</organism>
<protein>
    <recommendedName>
        <fullName evidence="4">Large ribosomal subunit protein uL15</fullName>
    </recommendedName>
</protein>
<dbReference type="Proteomes" id="UP001139721">
    <property type="component" value="Unassembled WGS sequence"/>
</dbReference>
<dbReference type="InterPro" id="IPR005749">
    <property type="entry name" value="Ribosomal_uL15_bac-type"/>
</dbReference>
<dbReference type="GO" id="GO:0006412">
    <property type="term" value="P:translation"/>
    <property type="evidence" value="ECO:0007669"/>
    <property type="project" value="UniProtKB-UniRule"/>
</dbReference>
<feature type="compositionally biased region" description="Gly residues" evidence="6">
    <location>
        <begin position="21"/>
        <end position="31"/>
    </location>
</feature>
<dbReference type="PANTHER" id="PTHR12934:SF11">
    <property type="entry name" value="LARGE RIBOSOMAL SUBUNIT PROTEIN UL15M"/>
    <property type="match status" value="1"/>
</dbReference>
<dbReference type="RefSeq" id="WP_250419683.1">
    <property type="nucleotide sequence ID" value="NZ_JAJKBJ010000003.1"/>
</dbReference>
<dbReference type="PROSITE" id="PS00475">
    <property type="entry name" value="RIBOSOMAL_L15"/>
    <property type="match status" value="1"/>
</dbReference>
<comment type="caution">
    <text evidence="8">The sequence shown here is derived from an EMBL/GenBank/DDBJ whole genome shotgun (WGS) entry which is preliminary data.</text>
</comment>
<dbReference type="Gene3D" id="3.100.10.10">
    <property type="match status" value="1"/>
</dbReference>
<reference evidence="8" key="1">
    <citation type="submission" date="2021-11" db="EMBL/GenBank/DDBJ databases">
        <title>Legionella maioricencis sp. nov., a new species isolated from hot water samples in Mallorca.</title>
        <authorList>
            <person name="Crespi S."/>
            <person name="Drasar V."/>
            <person name="Salva-Serra F."/>
            <person name="Jaen-Luchoro D."/>
            <person name="Pineiro-Iglesias B."/>
            <person name="Aliaga F."/>
            <person name="Fernandez-Juarez V."/>
            <person name="Coll G."/>
            <person name="Moore E.R.B."/>
            <person name="Bennasar-Figueras A."/>
        </authorList>
    </citation>
    <scope>NUCLEOTIDE SEQUENCE</scope>
    <source>
        <strain evidence="8">HCPI-6</strain>
    </source>
</reference>
<dbReference type="HAMAP" id="MF_01341">
    <property type="entry name" value="Ribosomal_uL15"/>
    <property type="match status" value="1"/>
</dbReference>
<gene>
    <name evidence="4 8" type="primary">rplO</name>
    <name evidence="8" type="ORF">LOX96_03765</name>
</gene>
<feature type="domain" description="Large ribosomal subunit protein uL15/eL18" evidence="7">
    <location>
        <begin position="83"/>
        <end position="143"/>
    </location>
</feature>
<evidence type="ECO:0000313" key="8">
    <source>
        <dbReference type="EMBL" id="MCL9683198.1"/>
    </source>
</evidence>
<proteinExistence type="inferred from homology"/>
<name>A0A9X2IBZ6_9GAMM</name>
<dbReference type="EMBL" id="JAJKBJ010000003">
    <property type="protein sequence ID" value="MCL9683198.1"/>
    <property type="molecule type" value="Genomic_DNA"/>
</dbReference>
<dbReference type="InterPro" id="IPR001196">
    <property type="entry name" value="Ribosomal_uL15_CS"/>
</dbReference>
<evidence type="ECO:0000256" key="4">
    <source>
        <dbReference type="HAMAP-Rule" id="MF_01341"/>
    </source>
</evidence>
<evidence type="ECO:0000256" key="5">
    <source>
        <dbReference type="RuleBase" id="RU003888"/>
    </source>
</evidence>
<keyword evidence="9" id="KW-1185">Reference proteome</keyword>
<comment type="function">
    <text evidence="4">Binds to the 23S rRNA.</text>
</comment>
<comment type="similarity">
    <text evidence="1 4 5">Belongs to the universal ribosomal protein uL15 family.</text>
</comment>
<evidence type="ECO:0000256" key="1">
    <source>
        <dbReference type="ARBA" id="ARBA00007320"/>
    </source>
</evidence>
<dbReference type="Pfam" id="PF00828">
    <property type="entry name" value="Ribosomal_L27A"/>
    <property type="match status" value="1"/>
</dbReference>
<dbReference type="NCBIfam" id="TIGR01071">
    <property type="entry name" value="rplO_bact"/>
    <property type="match status" value="1"/>
</dbReference>
<dbReference type="SUPFAM" id="SSF52080">
    <property type="entry name" value="Ribosomal proteins L15p and L18e"/>
    <property type="match status" value="1"/>
</dbReference>
<keyword evidence="4" id="KW-0699">rRNA-binding</keyword>
<evidence type="ECO:0000313" key="9">
    <source>
        <dbReference type="Proteomes" id="UP001139721"/>
    </source>
</evidence>
<dbReference type="PANTHER" id="PTHR12934">
    <property type="entry name" value="50S RIBOSOMAL PROTEIN L15"/>
    <property type="match status" value="1"/>
</dbReference>
<dbReference type="GO" id="GO:0022625">
    <property type="term" value="C:cytosolic large ribosomal subunit"/>
    <property type="evidence" value="ECO:0007669"/>
    <property type="project" value="TreeGrafter"/>
</dbReference>
<evidence type="ECO:0000256" key="6">
    <source>
        <dbReference type="SAM" id="MobiDB-lite"/>
    </source>
</evidence>
<dbReference type="InterPro" id="IPR030878">
    <property type="entry name" value="Ribosomal_uL15"/>
</dbReference>
<keyword evidence="2 4" id="KW-0689">Ribosomal protein</keyword>
<comment type="subunit">
    <text evidence="4">Part of the 50S ribosomal subunit.</text>
</comment>
<evidence type="ECO:0000259" key="7">
    <source>
        <dbReference type="Pfam" id="PF00828"/>
    </source>
</evidence>
<evidence type="ECO:0000256" key="3">
    <source>
        <dbReference type="ARBA" id="ARBA00023274"/>
    </source>
</evidence>
<evidence type="ECO:0000256" key="2">
    <source>
        <dbReference type="ARBA" id="ARBA00022980"/>
    </source>
</evidence>
<sequence length="144" mass="15401">MNLNSLSPDPGSRPSKKRLGRGIGSGLGKTSGKGHKGQKARAGGYHKINFEGGQMPIQRRLPKMGFKSRIGRTVDQICLSELEKLKAEVIDLQVLREAGLINNSIKDVKVILSGELTTAIKLKGLRVTKGARSAIEGLGGSIEE</sequence>
<dbReference type="InterPro" id="IPR036227">
    <property type="entry name" value="Ribosomal_uL15/eL18_sf"/>
</dbReference>
<keyword evidence="3 4" id="KW-0687">Ribonucleoprotein</keyword>
<dbReference type="AlphaFoldDB" id="A0A9X2IBZ6"/>